<proteinExistence type="predicted"/>
<protein>
    <submittedName>
        <fullName evidence="1">Uncharacterized protein</fullName>
    </submittedName>
</protein>
<gene>
    <name evidence="1" type="ORF">BCR43DRAFT_277366</name>
</gene>
<organism evidence="1 2">
    <name type="scientific">Syncephalastrum racemosum</name>
    <name type="common">Filamentous fungus</name>
    <dbReference type="NCBI Taxonomy" id="13706"/>
    <lineage>
        <taxon>Eukaryota</taxon>
        <taxon>Fungi</taxon>
        <taxon>Fungi incertae sedis</taxon>
        <taxon>Mucoromycota</taxon>
        <taxon>Mucoromycotina</taxon>
        <taxon>Mucoromycetes</taxon>
        <taxon>Mucorales</taxon>
        <taxon>Syncephalastraceae</taxon>
        <taxon>Syncephalastrum</taxon>
    </lineage>
</organism>
<dbReference type="AlphaFoldDB" id="A0A1X2HCE9"/>
<dbReference type="InParanoid" id="A0A1X2HCE9"/>
<dbReference type="EMBL" id="MCGN01000005">
    <property type="protein sequence ID" value="ORY96475.1"/>
    <property type="molecule type" value="Genomic_DNA"/>
</dbReference>
<evidence type="ECO:0000313" key="1">
    <source>
        <dbReference type="EMBL" id="ORY96475.1"/>
    </source>
</evidence>
<reference evidence="1 2" key="1">
    <citation type="submission" date="2016-07" db="EMBL/GenBank/DDBJ databases">
        <title>Pervasive Adenine N6-methylation of Active Genes in Fungi.</title>
        <authorList>
            <consortium name="DOE Joint Genome Institute"/>
            <person name="Mondo S.J."/>
            <person name="Dannebaum R.O."/>
            <person name="Kuo R.C."/>
            <person name="Labutti K."/>
            <person name="Haridas S."/>
            <person name="Kuo A."/>
            <person name="Salamov A."/>
            <person name="Ahrendt S.R."/>
            <person name="Lipzen A."/>
            <person name="Sullivan W."/>
            <person name="Andreopoulos W.B."/>
            <person name="Clum A."/>
            <person name="Lindquist E."/>
            <person name="Daum C."/>
            <person name="Ramamoorthy G.K."/>
            <person name="Gryganskyi A."/>
            <person name="Culley D."/>
            <person name="Magnuson J.K."/>
            <person name="James T.Y."/>
            <person name="O'Malley M.A."/>
            <person name="Stajich J.E."/>
            <person name="Spatafora J.W."/>
            <person name="Visel A."/>
            <person name="Grigoriev I.V."/>
        </authorList>
    </citation>
    <scope>NUCLEOTIDE SEQUENCE [LARGE SCALE GENOMIC DNA]</scope>
    <source>
        <strain evidence="1 2">NRRL 2496</strain>
    </source>
</reference>
<name>A0A1X2HCE9_SYNRA</name>
<keyword evidence="2" id="KW-1185">Reference proteome</keyword>
<dbReference type="Proteomes" id="UP000242180">
    <property type="component" value="Unassembled WGS sequence"/>
</dbReference>
<sequence>MSTTACSKPRLIVTDGNCVLLTALDTVSPTVPSALRVWHIMKDFEVDPITKTRRYTTNCRRMPYP</sequence>
<comment type="caution">
    <text evidence="1">The sequence shown here is derived from an EMBL/GenBank/DDBJ whole genome shotgun (WGS) entry which is preliminary data.</text>
</comment>
<evidence type="ECO:0000313" key="2">
    <source>
        <dbReference type="Proteomes" id="UP000242180"/>
    </source>
</evidence>
<accession>A0A1X2HCE9</accession>